<dbReference type="AlphaFoldDB" id="A0AAN9N644"/>
<reference evidence="1 2" key="1">
    <citation type="submission" date="2024-01" db="EMBL/GenBank/DDBJ databases">
        <title>The genomes of 5 underutilized Papilionoideae crops provide insights into root nodulation and disease resistanc.</title>
        <authorList>
            <person name="Jiang F."/>
        </authorList>
    </citation>
    <scope>NUCLEOTIDE SEQUENCE [LARGE SCALE GENOMIC DNA]</scope>
    <source>
        <strain evidence="1">JINMINGXINNONG_FW02</strain>
        <tissue evidence="1">Leaves</tissue>
    </source>
</reference>
<organism evidence="1 2">
    <name type="scientific">Phaseolus coccineus</name>
    <name type="common">Scarlet runner bean</name>
    <name type="synonym">Phaseolus multiflorus</name>
    <dbReference type="NCBI Taxonomy" id="3886"/>
    <lineage>
        <taxon>Eukaryota</taxon>
        <taxon>Viridiplantae</taxon>
        <taxon>Streptophyta</taxon>
        <taxon>Embryophyta</taxon>
        <taxon>Tracheophyta</taxon>
        <taxon>Spermatophyta</taxon>
        <taxon>Magnoliopsida</taxon>
        <taxon>eudicotyledons</taxon>
        <taxon>Gunneridae</taxon>
        <taxon>Pentapetalae</taxon>
        <taxon>rosids</taxon>
        <taxon>fabids</taxon>
        <taxon>Fabales</taxon>
        <taxon>Fabaceae</taxon>
        <taxon>Papilionoideae</taxon>
        <taxon>50 kb inversion clade</taxon>
        <taxon>NPAAA clade</taxon>
        <taxon>indigoferoid/millettioid clade</taxon>
        <taxon>Phaseoleae</taxon>
        <taxon>Phaseolus</taxon>
    </lineage>
</organism>
<evidence type="ECO:0000313" key="1">
    <source>
        <dbReference type="EMBL" id="KAK7363968.1"/>
    </source>
</evidence>
<name>A0AAN9N644_PHACN</name>
<sequence>MLRFNIIKEKECAPRGGEEKTKKFLQFLVWLETKTTRLSKPKLRQPKTTVLCFSLSLHLSDPIPIPNLSNSHFKFQFFNREDRLKNRGYLRFRGSRV</sequence>
<gene>
    <name evidence="1" type="ORF">VNO80_12260</name>
</gene>
<dbReference type="Proteomes" id="UP001374584">
    <property type="component" value="Unassembled WGS sequence"/>
</dbReference>
<dbReference type="EMBL" id="JAYMYR010000005">
    <property type="protein sequence ID" value="KAK7363968.1"/>
    <property type="molecule type" value="Genomic_DNA"/>
</dbReference>
<comment type="caution">
    <text evidence="1">The sequence shown here is derived from an EMBL/GenBank/DDBJ whole genome shotgun (WGS) entry which is preliminary data.</text>
</comment>
<proteinExistence type="predicted"/>
<keyword evidence="2" id="KW-1185">Reference proteome</keyword>
<evidence type="ECO:0000313" key="2">
    <source>
        <dbReference type="Proteomes" id="UP001374584"/>
    </source>
</evidence>
<protein>
    <submittedName>
        <fullName evidence="1">Uncharacterized protein</fullName>
    </submittedName>
</protein>
<accession>A0AAN9N644</accession>